<dbReference type="KEGG" id="cbot:ATE48_07295"/>
<reference evidence="1 2" key="1">
    <citation type="submission" date="2015-11" db="EMBL/GenBank/DDBJ databases">
        <title>Whole-Genome Sequence of Candidatus Oderbacter manganicum from the National Park Lower Oder Valley, Germany.</title>
        <authorList>
            <person name="Braun B."/>
            <person name="Liere K."/>
            <person name="Szewzyk U."/>
        </authorList>
    </citation>
    <scope>NUCLEOTIDE SEQUENCE [LARGE SCALE GENOMIC DNA]</scope>
    <source>
        <strain evidence="1 2">OTSz_A_272</strain>
    </source>
</reference>
<organism evidence="1 2">
    <name type="scientific">Candidatus Viadribacter manganicus</name>
    <dbReference type="NCBI Taxonomy" id="1759059"/>
    <lineage>
        <taxon>Bacteria</taxon>
        <taxon>Pseudomonadati</taxon>
        <taxon>Pseudomonadota</taxon>
        <taxon>Alphaproteobacteria</taxon>
        <taxon>Hyphomonadales</taxon>
        <taxon>Hyphomonadaceae</taxon>
        <taxon>Candidatus Viadribacter</taxon>
    </lineage>
</organism>
<dbReference type="STRING" id="1759059.ATE48_07295"/>
<dbReference type="Proteomes" id="UP000092498">
    <property type="component" value="Chromosome"/>
</dbReference>
<accession>A0A1B1AGP6</accession>
<dbReference type="AlphaFoldDB" id="A0A1B1AGP6"/>
<proteinExistence type="predicted"/>
<gene>
    <name evidence="1" type="ORF">ATE48_07295</name>
</gene>
<evidence type="ECO:0000313" key="1">
    <source>
        <dbReference type="EMBL" id="ANP45736.1"/>
    </source>
</evidence>
<dbReference type="InParanoid" id="A0A1B1AGP6"/>
<evidence type="ECO:0000313" key="2">
    <source>
        <dbReference type="Proteomes" id="UP000092498"/>
    </source>
</evidence>
<sequence length="116" mass="12804">MSRRPIAPTPICLATSFGPLPIANTQERGRGICGSPQADGRDAFALTSMDGVIMRIALAFVHHDQRRPAGLFDAMFEDATSPFVQTRLRPKASAATRIWRQLRVRVERARTIGSGW</sequence>
<protein>
    <submittedName>
        <fullName evidence="1">Uncharacterized protein</fullName>
    </submittedName>
</protein>
<keyword evidence="2" id="KW-1185">Reference proteome</keyword>
<name>A0A1B1AGP6_9PROT</name>
<dbReference type="EMBL" id="CP013244">
    <property type="protein sequence ID" value="ANP45736.1"/>
    <property type="molecule type" value="Genomic_DNA"/>
</dbReference>